<keyword evidence="2" id="KW-1003">Cell membrane</keyword>
<evidence type="ECO:0000259" key="8">
    <source>
        <dbReference type="Pfam" id="PF12704"/>
    </source>
</evidence>
<dbReference type="EMBL" id="FUYR01000001">
    <property type="protein sequence ID" value="SKB49635.1"/>
    <property type="molecule type" value="Genomic_DNA"/>
</dbReference>
<keyword evidence="3 6" id="KW-0812">Transmembrane</keyword>
<organism evidence="9 10">
    <name type="scientific">Daejeonella lutea</name>
    <dbReference type="NCBI Taxonomy" id="572036"/>
    <lineage>
        <taxon>Bacteria</taxon>
        <taxon>Pseudomonadati</taxon>
        <taxon>Bacteroidota</taxon>
        <taxon>Sphingobacteriia</taxon>
        <taxon>Sphingobacteriales</taxon>
        <taxon>Sphingobacteriaceae</taxon>
        <taxon>Daejeonella</taxon>
    </lineage>
</organism>
<feature type="transmembrane region" description="Helical" evidence="6">
    <location>
        <begin position="363"/>
        <end position="383"/>
    </location>
</feature>
<reference evidence="10" key="1">
    <citation type="submission" date="2017-02" db="EMBL/GenBank/DDBJ databases">
        <authorList>
            <person name="Varghese N."/>
            <person name="Submissions S."/>
        </authorList>
    </citation>
    <scope>NUCLEOTIDE SEQUENCE [LARGE SCALE GENOMIC DNA]</scope>
    <source>
        <strain evidence="10">DSM 22385</strain>
    </source>
</reference>
<comment type="subcellular location">
    <subcellularLocation>
        <location evidence="1">Cell membrane</location>
        <topology evidence="1">Multi-pass membrane protein</topology>
    </subcellularLocation>
</comment>
<dbReference type="PANTHER" id="PTHR30572:SF18">
    <property type="entry name" value="ABC-TYPE MACROLIDE FAMILY EXPORT SYSTEM PERMEASE COMPONENT 2"/>
    <property type="match status" value="1"/>
</dbReference>
<evidence type="ECO:0000256" key="3">
    <source>
        <dbReference type="ARBA" id="ARBA00022692"/>
    </source>
</evidence>
<evidence type="ECO:0000313" key="10">
    <source>
        <dbReference type="Proteomes" id="UP000189981"/>
    </source>
</evidence>
<accession>A0A1T5BR48</accession>
<dbReference type="PANTHER" id="PTHR30572">
    <property type="entry name" value="MEMBRANE COMPONENT OF TRANSPORTER-RELATED"/>
    <property type="match status" value="1"/>
</dbReference>
<feature type="transmembrane region" description="Helical" evidence="6">
    <location>
        <begin position="318"/>
        <end position="343"/>
    </location>
</feature>
<evidence type="ECO:0000256" key="1">
    <source>
        <dbReference type="ARBA" id="ARBA00004651"/>
    </source>
</evidence>
<dbReference type="Pfam" id="PF02687">
    <property type="entry name" value="FtsX"/>
    <property type="match status" value="1"/>
</dbReference>
<feature type="domain" description="ABC3 transporter permease C-terminal" evidence="7">
    <location>
        <begin position="268"/>
        <end position="388"/>
    </location>
</feature>
<evidence type="ECO:0000256" key="2">
    <source>
        <dbReference type="ARBA" id="ARBA00022475"/>
    </source>
</evidence>
<sequence length="399" mass="44500">MLKNYIKIAFRVMLRQKFFTAISIFGISFTIMVFSIIASITAITFGNDAPNINRERTLYYRGFTVEGDQFRFSAPEPVFYDQVEKLANVETMGRYIAGQLTSFKNGKKTSIDVVFTDEKVWKIYKHDLLEGRTFTADEARGAQSIVVITESVKKHYFGDEKAVGQFLETTPRLRVIGVIKDFLHIGGVGPEAAQAFIPLNRYHFGANKNPIYSAIIVAKQQSDLPEIKQSLSKLINERYNPKKRNVELWANDVYERNDFGDYLAIMAVFIFFTMVIPALNLVGINIGRIAERRSEIGIRKAFGASSSVLAGQFIAESIIITLIGGLLGVLLTYACSGLVITHIVASNDDVIASNSVLIHWDVIMYAVLASLFFGLLSGAVPAWRMSRLHAVKALKNGNL</sequence>
<feature type="domain" description="MacB-like periplasmic core" evidence="8">
    <location>
        <begin position="20"/>
        <end position="233"/>
    </location>
</feature>
<evidence type="ECO:0000256" key="6">
    <source>
        <dbReference type="SAM" id="Phobius"/>
    </source>
</evidence>
<dbReference type="AlphaFoldDB" id="A0A1T5BR48"/>
<name>A0A1T5BR48_9SPHI</name>
<protein>
    <submittedName>
        <fullName evidence="9">Putative ABC transport system permease protein</fullName>
    </submittedName>
</protein>
<keyword evidence="5 6" id="KW-0472">Membrane</keyword>
<dbReference type="OrthoDB" id="8740261at2"/>
<dbReference type="InterPro" id="IPR003838">
    <property type="entry name" value="ABC3_permease_C"/>
</dbReference>
<keyword evidence="4 6" id="KW-1133">Transmembrane helix</keyword>
<dbReference type="GO" id="GO:0022857">
    <property type="term" value="F:transmembrane transporter activity"/>
    <property type="evidence" value="ECO:0007669"/>
    <property type="project" value="TreeGrafter"/>
</dbReference>
<dbReference type="InterPro" id="IPR025857">
    <property type="entry name" value="MacB_PCD"/>
</dbReference>
<feature type="transmembrane region" description="Helical" evidence="6">
    <location>
        <begin position="21"/>
        <end position="45"/>
    </location>
</feature>
<dbReference type="InterPro" id="IPR050250">
    <property type="entry name" value="Macrolide_Exporter_MacB"/>
</dbReference>
<evidence type="ECO:0000313" key="9">
    <source>
        <dbReference type="EMBL" id="SKB49635.1"/>
    </source>
</evidence>
<dbReference type="RefSeq" id="WP_079702101.1">
    <property type="nucleotide sequence ID" value="NZ_FUYR01000001.1"/>
</dbReference>
<keyword evidence="10" id="KW-1185">Reference proteome</keyword>
<dbReference type="Pfam" id="PF12704">
    <property type="entry name" value="MacB_PCD"/>
    <property type="match status" value="1"/>
</dbReference>
<feature type="transmembrane region" description="Helical" evidence="6">
    <location>
        <begin position="262"/>
        <end position="284"/>
    </location>
</feature>
<evidence type="ECO:0000256" key="4">
    <source>
        <dbReference type="ARBA" id="ARBA00022989"/>
    </source>
</evidence>
<gene>
    <name evidence="9" type="ORF">SAMN05661099_1652</name>
</gene>
<dbReference type="STRING" id="572036.SAMN05661099_1652"/>
<dbReference type="GO" id="GO:0005886">
    <property type="term" value="C:plasma membrane"/>
    <property type="evidence" value="ECO:0007669"/>
    <property type="project" value="UniProtKB-SubCell"/>
</dbReference>
<evidence type="ECO:0000256" key="5">
    <source>
        <dbReference type="ARBA" id="ARBA00023136"/>
    </source>
</evidence>
<evidence type="ECO:0000259" key="7">
    <source>
        <dbReference type="Pfam" id="PF02687"/>
    </source>
</evidence>
<dbReference type="Proteomes" id="UP000189981">
    <property type="component" value="Unassembled WGS sequence"/>
</dbReference>
<proteinExistence type="predicted"/>